<dbReference type="Proteomes" id="UP000435649">
    <property type="component" value="Unassembled WGS sequence"/>
</dbReference>
<accession>A0A844G6F5</accession>
<name>A0A844G6F5_9BACT</name>
<gene>
    <name evidence="1" type="ORF">FYJ85_20530</name>
</gene>
<evidence type="ECO:0000313" key="2">
    <source>
        <dbReference type="Proteomes" id="UP000435649"/>
    </source>
</evidence>
<evidence type="ECO:0000313" key="1">
    <source>
        <dbReference type="EMBL" id="MST99417.1"/>
    </source>
</evidence>
<protein>
    <submittedName>
        <fullName evidence="1">Uncharacterized protein</fullName>
    </submittedName>
</protein>
<reference evidence="1 2" key="1">
    <citation type="submission" date="2019-08" db="EMBL/GenBank/DDBJ databases">
        <title>In-depth cultivation of the pig gut microbiome towards novel bacterial diversity and tailored functional studies.</title>
        <authorList>
            <person name="Wylensek D."/>
            <person name="Hitch T.C.A."/>
            <person name="Clavel T."/>
        </authorList>
    </citation>
    <scope>NUCLEOTIDE SEQUENCE [LARGE SCALE GENOMIC DNA]</scope>
    <source>
        <strain evidence="1 2">BBE-744-WT-12</strain>
    </source>
</reference>
<comment type="caution">
    <text evidence="1">The sequence shown here is derived from an EMBL/GenBank/DDBJ whole genome shotgun (WGS) entry which is preliminary data.</text>
</comment>
<proteinExistence type="predicted"/>
<sequence length="89" mass="10034">MGIGKVAVHQIHQVLAAGLQGTGDDFKILLFSAYGSFYCDEWRSTLCEREKIMPFRFINKIQLSYARQSTAGKKNGGERGTLVNLHHNY</sequence>
<keyword evidence="2" id="KW-1185">Reference proteome</keyword>
<dbReference type="EMBL" id="VUNS01000036">
    <property type="protein sequence ID" value="MST99417.1"/>
    <property type="molecule type" value="Genomic_DNA"/>
</dbReference>
<dbReference type="RefSeq" id="WP_154420612.1">
    <property type="nucleotide sequence ID" value="NZ_VUNS01000036.1"/>
</dbReference>
<dbReference type="AlphaFoldDB" id="A0A844G6F5"/>
<organism evidence="1 2">
    <name type="scientific">Victivallis lenta</name>
    <dbReference type="NCBI Taxonomy" id="2606640"/>
    <lineage>
        <taxon>Bacteria</taxon>
        <taxon>Pseudomonadati</taxon>
        <taxon>Lentisphaerota</taxon>
        <taxon>Lentisphaeria</taxon>
        <taxon>Victivallales</taxon>
        <taxon>Victivallaceae</taxon>
        <taxon>Victivallis</taxon>
    </lineage>
</organism>